<dbReference type="EMBL" id="OX596090">
    <property type="protein sequence ID" value="CAN0536638.1"/>
    <property type="molecule type" value="Genomic_DNA"/>
</dbReference>
<reference evidence="1" key="1">
    <citation type="submission" date="2023-05" db="EMBL/GenBank/DDBJ databases">
        <authorList>
            <consortium name="ELIXIR-Norway"/>
        </authorList>
    </citation>
    <scope>NUCLEOTIDE SEQUENCE</scope>
</reference>
<name>A0AC59ZYX3_RANTA</name>
<protein>
    <submittedName>
        <fullName evidence="1">Uncharacterized protein</fullName>
    </submittedName>
</protein>
<dbReference type="Proteomes" id="UP001162501">
    <property type="component" value="Chromosome 6"/>
</dbReference>
<reference evidence="1" key="2">
    <citation type="submission" date="2025-03" db="EMBL/GenBank/DDBJ databases">
        <authorList>
            <consortium name="ELIXIR-Norway"/>
            <consortium name="Elixir Norway"/>
        </authorList>
    </citation>
    <scope>NUCLEOTIDE SEQUENCE</scope>
</reference>
<gene>
    <name evidence="1" type="ORF">MRATA1EN22A_LOCUS24812</name>
</gene>
<evidence type="ECO:0000313" key="2">
    <source>
        <dbReference type="Proteomes" id="UP001162501"/>
    </source>
</evidence>
<organism evidence="1 2">
    <name type="scientific">Rangifer tarandus platyrhynchus</name>
    <name type="common">Svalbard reindeer</name>
    <dbReference type="NCBI Taxonomy" id="3082113"/>
    <lineage>
        <taxon>Eukaryota</taxon>
        <taxon>Metazoa</taxon>
        <taxon>Chordata</taxon>
        <taxon>Craniata</taxon>
        <taxon>Vertebrata</taxon>
        <taxon>Euteleostomi</taxon>
        <taxon>Mammalia</taxon>
        <taxon>Eutheria</taxon>
        <taxon>Laurasiatheria</taxon>
        <taxon>Artiodactyla</taxon>
        <taxon>Ruminantia</taxon>
        <taxon>Pecora</taxon>
        <taxon>Cervidae</taxon>
        <taxon>Odocoileinae</taxon>
        <taxon>Rangifer</taxon>
    </lineage>
</organism>
<accession>A0AC59ZYX3</accession>
<evidence type="ECO:0000313" key="1">
    <source>
        <dbReference type="EMBL" id="CAN0536638.1"/>
    </source>
</evidence>
<sequence length="1336" mass="150330">MESSDGSHAAESTLGSDEEETLTPDAEEQSGGEEDETAVESESESEPDARLSDQDEEGKTEKKCIISDPSFSMVTVQRKDSGITWETSSSRPSTPWASEGSQTSGVCSLEGSTLNSPPGSVSFIVDEVKKVRKRKPKSKHDSPSLRRKSNKKRNSLEPQDVPGNKTSAPLISESQEPTTQKEKSPTGTDDKMRKKKSTSTGLSEEQKSAFSIISEGCEILNIHAPAFISSVDQEESEQMQDKLEYLEEKISFKPILLHDESEEALQSKLEDSDIKVIPLKEDQQKETHTTKEEISTDSETGDLAFNQPTSPNEEDYFEKYTLIDYNISPDPEKQRAPWKLNVEAELSKEVPEETVSFPERPEEGALEHEYDLVKLDESFYGLEKDYSKLSDPETQKSLVIQKLTDRDAPKSTERDLDSKSPGMPLFDEEEGVLSRTQIFPTTAEAIDPELLEEPPALAFLYKDLYEEAVGEKKKEGETASEGDSVNSEASFPSRNSDTDDGTGIYFEKYILKDDILHDTSVTEKDQGQGLEEKPIGKDDSYQPITAEGEIWGKFATIGREESLEEKQKAAYREGEPVGHMETLDNVAMQRKAPITEEVRVVTQRISYAVPFEDTHCVLERVDETSSQTNEAANANPEVSLNVPVQVSFPEEESASGATCIQETLQEEPQIMVPPEPSEDWVRSSPVQDEYEFAESLNYEVVTQDTLSEDLYSESTPEDVLSQGKESFEHVSENELVTEVEQRKSAEQKELGIEIAEQDQLLSELVREKEQKEMKTSQIDTYCYTCKSPISAVDKMLGTHKDHEISTLDTAISAVKVQLADFLEDLQEKSLRIEAFVSEIESFFNTIEENCSKNEKRLEEQNEEMMKKVLAQYDEKAQSFEEVKKKKMEFLHDQMVHFLQSMDSAKDTLETIVREAEELDETVFLTNYFPNRLLSAMENTASLEKMPAAFSLFEHYDDSSARSDQMLKQVAVPQPPRLEPQEPNSATSTTIAVYWSMNKEDVTDSFQVYCMEEPQDDQEVNDLVEEYRVTVKESYCVFEDLEPDRCYQVWVMAVNFTGCSLPSERAIFRTAPSTPVIRAEDCTVCWNSATIRWRPASPEATQTYTLEYCRQHAPEGEGLRSFSGIKGLQLKVNLQPNDNYFFYVRAINAFGTSEQSEAALISTRGTRFLLLRETAHPALQISSNGTVISFAERRRLTEIPSVLGEELPACGQHYWETTVTDCPAYRLGICSSSAVQAGTLGQGETSWYMHCSGPQRYTFFYSGIVSDVHVTERPARVGILLDCTTQRLLFINAETGQMLFIIRHRFNEGVHPAFALEKPGKCTLHLGIEPPDSARQK</sequence>
<proteinExistence type="predicted"/>